<protein>
    <submittedName>
        <fullName evidence="1">Uncharacterized protein</fullName>
    </submittedName>
</protein>
<reference evidence="1 2" key="1">
    <citation type="submission" date="2018-03" db="EMBL/GenBank/DDBJ databases">
        <title>Whole Genome Sequencing of Escherichia coli isolates from wildlife.</title>
        <authorList>
            <person name="Whitehouse C.A."/>
            <person name="Lacher D.W."/>
            <person name="Mammel M.K."/>
            <person name="Barnaba T."/>
            <person name="Lorch J.M."/>
        </authorList>
    </citation>
    <scope>NUCLEOTIDE SEQUENCE [LARGE SCALE GENOMIC DNA]</scope>
    <source>
        <strain evidence="1 2">20507-2</strain>
    </source>
</reference>
<keyword evidence="2" id="KW-1185">Reference proteome</keyword>
<proteinExistence type="predicted"/>
<evidence type="ECO:0000313" key="1">
    <source>
        <dbReference type="EMBL" id="PSY42432.1"/>
    </source>
</evidence>
<dbReference type="Proteomes" id="UP000240382">
    <property type="component" value="Unassembled WGS sequence"/>
</dbReference>
<dbReference type="EMBL" id="PYQT01000009">
    <property type="protein sequence ID" value="PSY42432.1"/>
    <property type="molecule type" value="Genomic_DNA"/>
</dbReference>
<gene>
    <name evidence="1" type="ORF">C7B09_10485</name>
</gene>
<evidence type="ECO:0000313" key="2">
    <source>
        <dbReference type="Proteomes" id="UP000240382"/>
    </source>
</evidence>
<sequence length="73" mass="8039">MRGGQSPASETLSSCFWFATIWGVAKKKQTFSSAHTKRVVKKANDYPAIIAAFSTKVCCFFPFSCINDEKPGN</sequence>
<comment type="caution">
    <text evidence="1">The sequence shown here is derived from an EMBL/GenBank/DDBJ whole genome shotgun (WGS) entry which is preliminary data.</text>
</comment>
<accession>A0ABX5HHY8</accession>
<name>A0ABX5HHY8_ESCAL</name>
<organism evidence="1 2">
    <name type="scientific">Escherichia albertii</name>
    <dbReference type="NCBI Taxonomy" id="208962"/>
    <lineage>
        <taxon>Bacteria</taxon>
        <taxon>Pseudomonadati</taxon>
        <taxon>Pseudomonadota</taxon>
        <taxon>Gammaproteobacteria</taxon>
        <taxon>Enterobacterales</taxon>
        <taxon>Enterobacteriaceae</taxon>
        <taxon>Escherichia</taxon>
    </lineage>
</organism>